<sequence>MERTHQSHSETFRKHREDIQKNLIEALLEWRSNLILHAQVASNPFDLSKVDLDYLKDISIESLNFDVYHPKGDEWDAFQRKLKQ</sequence>
<proteinExistence type="predicted"/>
<gene>
    <name evidence="1" type="ORF">J1N35_028957</name>
</gene>
<dbReference type="EMBL" id="JAIQCV010000009">
    <property type="protein sequence ID" value="KAH1063970.1"/>
    <property type="molecule type" value="Genomic_DNA"/>
</dbReference>
<dbReference type="Proteomes" id="UP000828251">
    <property type="component" value="Unassembled WGS sequence"/>
</dbReference>
<dbReference type="AlphaFoldDB" id="A0A9D3ZT32"/>
<reference evidence="1 2" key="1">
    <citation type="journal article" date="2021" name="Plant Biotechnol. J.">
        <title>Multi-omics assisted identification of the key and species-specific regulatory components of drought-tolerant mechanisms in Gossypium stocksii.</title>
        <authorList>
            <person name="Yu D."/>
            <person name="Ke L."/>
            <person name="Zhang D."/>
            <person name="Wu Y."/>
            <person name="Sun Y."/>
            <person name="Mei J."/>
            <person name="Sun J."/>
            <person name="Sun Y."/>
        </authorList>
    </citation>
    <scope>NUCLEOTIDE SEQUENCE [LARGE SCALE GENOMIC DNA]</scope>
    <source>
        <strain evidence="2">cv. E1</strain>
        <tissue evidence="1">Leaf</tissue>
    </source>
</reference>
<accession>A0A9D3ZT32</accession>
<comment type="caution">
    <text evidence="1">The sequence shown here is derived from an EMBL/GenBank/DDBJ whole genome shotgun (WGS) entry which is preliminary data.</text>
</comment>
<protein>
    <submittedName>
        <fullName evidence="1">Uncharacterized protein</fullName>
    </submittedName>
</protein>
<name>A0A9D3ZT32_9ROSI</name>
<evidence type="ECO:0000313" key="2">
    <source>
        <dbReference type="Proteomes" id="UP000828251"/>
    </source>
</evidence>
<evidence type="ECO:0000313" key="1">
    <source>
        <dbReference type="EMBL" id="KAH1063970.1"/>
    </source>
</evidence>
<keyword evidence="2" id="KW-1185">Reference proteome</keyword>
<organism evidence="1 2">
    <name type="scientific">Gossypium stocksii</name>
    <dbReference type="NCBI Taxonomy" id="47602"/>
    <lineage>
        <taxon>Eukaryota</taxon>
        <taxon>Viridiplantae</taxon>
        <taxon>Streptophyta</taxon>
        <taxon>Embryophyta</taxon>
        <taxon>Tracheophyta</taxon>
        <taxon>Spermatophyta</taxon>
        <taxon>Magnoliopsida</taxon>
        <taxon>eudicotyledons</taxon>
        <taxon>Gunneridae</taxon>
        <taxon>Pentapetalae</taxon>
        <taxon>rosids</taxon>
        <taxon>malvids</taxon>
        <taxon>Malvales</taxon>
        <taxon>Malvaceae</taxon>
        <taxon>Malvoideae</taxon>
        <taxon>Gossypium</taxon>
    </lineage>
</organism>